<organism evidence="1">
    <name type="scientific">Anguilla anguilla</name>
    <name type="common">European freshwater eel</name>
    <name type="synonym">Muraena anguilla</name>
    <dbReference type="NCBI Taxonomy" id="7936"/>
    <lineage>
        <taxon>Eukaryota</taxon>
        <taxon>Metazoa</taxon>
        <taxon>Chordata</taxon>
        <taxon>Craniata</taxon>
        <taxon>Vertebrata</taxon>
        <taxon>Euteleostomi</taxon>
        <taxon>Actinopterygii</taxon>
        <taxon>Neopterygii</taxon>
        <taxon>Teleostei</taxon>
        <taxon>Anguilliformes</taxon>
        <taxon>Anguillidae</taxon>
        <taxon>Anguilla</taxon>
    </lineage>
</organism>
<dbReference type="EMBL" id="GBXM01094537">
    <property type="protein sequence ID" value="JAH14040.1"/>
    <property type="molecule type" value="Transcribed_RNA"/>
</dbReference>
<sequence>MSPILVIIGNFVVYLATFVSEKNSLFKPMCYFEKGLRNG</sequence>
<name>A0A0E9QCJ1_ANGAN</name>
<dbReference type="AlphaFoldDB" id="A0A0E9QCJ1"/>
<protein>
    <submittedName>
        <fullName evidence="1">Uncharacterized protein</fullName>
    </submittedName>
</protein>
<proteinExistence type="predicted"/>
<reference evidence="1" key="2">
    <citation type="journal article" date="2015" name="Fish Shellfish Immunol.">
        <title>Early steps in the European eel (Anguilla anguilla)-Vibrio vulnificus interaction in the gills: Role of the RtxA13 toxin.</title>
        <authorList>
            <person name="Callol A."/>
            <person name="Pajuelo D."/>
            <person name="Ebbesson L."/>
            <person name="Teles M."/>
            <person name="MacKenzie S."/>
            <person name="Amaro C."/>
        </authorList>
    </citation>
    <scope>NUCLEOTIDE SEQUENCE</scope>
</reference>
<accession>A0A0E9QCJ1</accession>
<reference evidence="1" key="1">
    <citation type="submission" date="2014-11" db="EMBL/GenBank/DDBJ databases">
        <authorList>
            <person name="Amaro Gonzalez C."/>
        </authorList>
    </citation>
    <scope>NUCLEOTIDE SEQUENCE</scope>
</reference>
<evidence type="ECO:0000313" key="1">
    <source>
        <dbReference type="EMBL" id="JAH14040.1"/>
    </source>
</evidence>